<evidence type="ECO:0000256" key="2">
    <source>
        <dbReference type="HAMAP-Rule" id="MF_00849"/>
    </source>
</evidence>
<keyword evidence="2" id="KW-0963">Cytoplasm</keyword>
<dbReference type="InterPro" id="IPR004161">
    <property type="entry name" value="EFTu-like_2"/>
</dbReference>
<dbReference type="InterPro" id="IPR005225">
    <property type="entry name" value="Small_GTP-bd"/>
</dbReference>
<dbReference type="FunFam" id="3.30.70.240:FF:000002">
    <property type="entry name" value="GTP-binding protein TypA"/>
    <property type="match status" value="1"/>
</dbReference>
<evidence type="ECO:0000313" key="4">
    <source>
        <dbReference type="EMBL" id="PIR96313.1"/>
    </source>
</evidence>
<feature type="domain" description="Tr-type G" evidence="3">
    <location>
        <begin position="4"/>
        <end position="205"/>
    </location>
</feature>
<dbReference type="GO" id="GO:0000049">
    <property type="term" value="F:tRNA binding"/>
    <property type="evidence" value="ECO:0007669"/>
    <property type="project" value="UniProtKB-KW"/>
</dbReference>
<evidence type="ECO:0000313" key="5">
    <source>
        <dbReference type="Proteomes" id="UP000230922"/>
    </source>
</evidence>
<keyword evidence="2" id="KW-0690">Ribosome biogenesis</keyword>
<dbReference type="FunFam" id="2.40.50.250:FF:000001">
    <property type="entry name" value="GTP-binding protein TypA"/>
    <property type="match status" value="1"/>
</dbReference>
<dbReference type="Pfam" id="PF21018">
    <property type="entry name" value="BipA_C"/>
    <property type="match status" value="1"/>
</dbReference>
<dbReference type="GO" id="GO:0005829">
    <property type="term" value="C:cytosol"/>
    <property type="evidence" value="ECO:0007669"/>
    <property type="project" value="TreeGrafter"/>
</dbReference>
<protein>
    <recommendedName>
        <fullName evidence="2">Large ribosomal subunit assembly factor BipA</fullName>
        <ecNumber evidence="2">3.6.5.-</ecNumber>
    </recommendedName>
    <alternativeName>
        <fullName evidence="2">GTP-binding protein BipA</fullName>
    </alternativeName>
</protein>
<dbReference type="FunFam" id="3.30.70.870:FF:000003">
    <property type="entry name" value="GTP-binding protein TypA"/>
    <property type="match status" value="1"/>
</dbReference>
<dbReference type="CDD" id="cd01891">
    <property type="entry name" value="TypA_BipA"/>
    <property type="match status" value="1"/>
</dbReference>
<comment type="subcellular location">
    <subcellularLocation>
        <location evidence="2">Cytoplasm</location>
    </subcellularLocation>
    <text evidence="2">Binds to ribosomes.</text>
</comment>
<feature type="binding site" evidence="2">
    <location>
        <begin position="16"/>
        <end position="21"/>
    </location>
    <ligand>
        <name>GTP</name>
        <dbReference type="ChEBI" id="CHEBI:37565"/>
    </ligand>
</feature>
<dbReference type="SUPFAM" id="SSF52540">
    <property type="entry name" value="P-loop containing nucleoside triphosphate hydrolases"/>
    <property type="match status" value="1"/>
</dbReference>
<keyword evidence="2" id="KW-0378">Hydrolase</keyword>
<dbReference type="InterPro" id="IPR031157">
    <property type="entry name" value="G_TR_CS"/>
</dbReference>
<dbReference type="Pfam" id="PF00009">
    <property type="entry name" value="GTP_EFTU"/>
    <property type="match status" value="1"/>
</dbReference>
<dbReference type="PRINTS" id="PR00315">
    <property type="entry name" value="ELONGATNFCT"/>
</dbReference>
<dbReference type="SMART" id="SM00838">
    <property type="entry name" value="EFG_C"/>
    <property type="match status" value="1"/>
</dbReference>
<reference evidence="5" key="1">
    <citation type="submission" date="2017-09" db="EMBL/GenBank/DDBJ databases">
        <title>Depth-based differentiation of microbial function through sediment-hosted aquifers and enrichment of novel symbionts in the deep terrestrial subsurface.</title>
        <authorList>
            <person name="Probst A.J."/>
            <person name="Ladd B."/>
            <person name="Jarett J.K."/>
            <person name="Geller-Mcgrath D.E."/>
            <person name="Sieber C.M.K."/>
            <person name="Emerson J.B."/>
            <person name="Anantharaman K."/>
            <person name="Thomas B.C."/>
            <person name="Malmstrom R."/>
            <person name="Stieglmeier M."/>
            <person name="Klingl A."/>
            <person name="Woyke T."/>
            <person name="Ryan C.M."/>
            <person name="Banfield J.F."/>
        </authorList>
    </citation>
    <scope>NUCLEOTIDE SEQUENCE [LARGE SCALE GENOMIC DNA]</scope>
</reference>
<dbReference type="InterPro" id="IPR027417">
    <property type="entry name" value="P-loop_NTPase"/>
</dbReference>
<dbReference type="PANTHER" id="PTHR42908">
    <property type="entry name" value="TRANSLATION ELONGATION FACTOR-RELATED"/>
    <property type="match status" value="1"/>
</dbReference>
<evidence type="ECO:0000256" key="1">
    <source>
        <dbReference type="ARBA" id="ARBA00023134"/>
    </source>
</evidence>
<dbReference type="InterPro" id="IPR000640">
    <property type="entry name" value="EFG_V-like"/>
</dbReference>
<dbReference type="InterPro" id="IPR047043">
    <property type="entry name" value="BipA_III"/>
</dbReference>
<dbReference type="InterPro" id="IPR047042">
    <property type="entry name" value="BipA_II"/>
</dbReference>
<dbReference type="SUPFAM" id="SSF54980">
    <property type="entry name" value="EF-G C-terminal domain-like"/>
    <property type="match status" value="2"/>
</dbReference>
<name>A0A2H0VB46_9BACT</name>
<sequence>MNRAKLRNIAIIAHVDHGKTTLVDAMLKQSHAVKDGAAELIMDSMDLEKERGITIKAKNASLIYKDYKINIIDTPGHADFGGEVERTLKMADGVLLLVDAKEGPMPQTKFVLKKALELGHQAIVVINKVDKDGADPEHAVNKTFDLFVKLNASDKQLDFPIIYASARMGLADKDLENLKLKIKNSAPADVSPLFEAIIKNIPAPEVKPNEAFAIQILALIYDNYKGRMGIGKIVSGSIKKSENVMLVKPDGSTTKSKITALMMYQGMVQVEAQEAQAGDVVAIAGFDDIHIGDVLTDPASPVSLPPVEIEPPTIKMTFGVNTSPFAGREGKFVTSRNLRDRLIKELETNVALKVSGLEQGSESFLVSGRGELHLAILIETMRREGFELQVSQPEVIYHIGDDGKKLEPYEIVTIDVPSEHQGVVIEELGKRDGHMQQMETMPSGDVHAEYLIPTRGLIGLKNQLITRTRGTAVINNLFDSYKPTEAIDEHINDHGSLIASESGISNAYGLNNAQERGTLFIGPALDVYEGMVVGQNRVNSDLEVNICKTKKLSNMRSSGADEALTLTPPKLLELDFALEYVGPDELVEVTPESIRIRKKALTMNDRKRAKR</sequence>
<comment type="caution">
    <text evidence="4">The sequence shown here is derived from an EMBL/GenBank/DDBJ whole genome shotgun (WGS) entry which is preliminary data.</text>
</comment>
<dbReference type="InterPro" id="IPR048876">
    <property type="entry name" value="BipA_C"/>
</dbReference>
<keyword evidence="2" id="KW-0820">tRNA-binding</keyword>
<dbReference type="InterPro" id="IPR035647">
    <property type="entry name" value="EFG_III/V"/>
</dbReference>
<accession>A0A2H0VB46</accession>
<dbReference type="PANTHER" id="PTHR42908:SF8">
    <property type="entry name" value="TR-TYPE G DOMAIN-CONTAINING PROTEIN"/>
    <property type="match status" value="1"/>
</dbReference>
<dbReference type="GO" id="GO:0019843">
    <property type="term" value="F:rRNA binding"/>
    <property type="evidence" value="ECO:0007669"/>
    <property type="project" value="UniProtKB-KW"/>
</dbReference>
<proteinExistence type="inferred from homology"/>
<comment type="catalytic activity">
    <reaction evidence="2">
        <text>GTP + H2O = GDP + phosphate + H(+)</text>
        <dbReference type="Rhea" id="RHEA:19669"/>
        <dbReference type="ChEBI" id="CHEBI:15377"/>
        <dbReference type="ChEBI" id="CHEBI:15378"/>
        <dbReference type="ChEBI" id="CHEBI:37565"/>
        <dbReference type="ChEBI" id="CHEBI:43474"/>
        <dbReference type="ChEBI" id="CHEBI:58189"/>
    </reaction>
</comment>
<dbReference type="FunFam" id="3.40.50.300:FF:000055">
    <property type="entry name" value="GTP-binding protein TypA"/>
    <property type="match status" value="1"/>
</dbReference>
<dbReference type="InterPro" id="IPR047041">
    <property type="entry name" value="BipA_GTP-bd_dom"/>
</dbReference>
<dbReference type="CDD" id="cd16263">
    <property type="entry name" value="BipA_III"/>
    <property type="match status" value="1"/>
</dbReference>
<dbReference type="PROSITE" id="PS00301">
    <property type="entry name" value="G_TR_1"/>
    <property type="match status" value="1"/>
</dbReference>
<dbReference type="CDD" id="cd03710">
    <property type="entry name" value="BipA_TypA_C"/>
    <property type="match status" value="1"/>
</dbReference>
<dbReference type="Pfam" id="PF00679">
    <property type="entry name" value="EFG_C"/>
    <property type="match status" value="1"/>
</dbReference>
<dbReference type="Gene3D" id="3.40.50.300">
    <property type="entry name" value="P-loop containing nucleotide triphosphate hydrolases"/>
    <property type="match status" value="1"/>
</dbReference>
<dbReference type="AlphaFoldDB" id="A0A2H0VB46"/>
<keyword evidence="2" id="KW-0547">Nucleotide-binding</keyword>
<dbReference type="EMBL" id="PFAK01000029">
    <property type="protein sequence ID" value="PIR96313.1"/>
    <property type="molecule type" value="Genomic_DNA"/>
</dbReference>
<dbReference type="GO" id="GO:0005525">
    <property type="term" value="F:GTP binding"/>
    <property type="evidence" value="ECO:0007669"/>
    <property type="project" value="UniProtKB-UniRule"/>
</dbReference>
<comment type="function">
    <text evidence="2">A 50S ribosomal subunit assembly protein with GTPase activity, required for 50S subunit assembly at low temperatures, may also play a role in translation. Binds GTP and analogs. Binds the 70S ribosome between the 30S and 50S subunits, in a similar position as ribosome-bound EF-G; it contacts a number of ribosomal proteins, both rRNAs and the A-site tRNA.</text>
</comment>
<comment type="subunit">
    <text evidence="2">Monomer.</text>
</comment>
<dbReference type="Gene3D" id="2.40.30.10">
    <property type="entry name" value="Translation factors"/>
    <property type="match status" value="1"/>
</dbReference>
<dbReference type="InterPro" id="IPR009000">
    <property type="entry name" value="Transl_B-barrel_sf"/>
</dbReference>
<dbReference type="EC" id="3.6.5.-" evidence="2"/>
<dbReference type="InterPro" id="IPR042116">
    <property type="entry name" value="TypA/BipA_C"/>
</dbReference>
<dbReference type="SUPFAM" id="SSF50447">
    <property type="entry name" value="Translation proteins"/>
    <property type="match status" value="1"/>
</dbReference>
<dbReference type="InterPro" id="IPR000795">
    <property type="entry name" value="T_Tr_GTP-bd_dom"/>
</dbReference>
<keyword evidence="2" id="KW-0694">RNA-binding</keyword>
<dbReference type="GO" id="GO:0043022">
    <property type="term" value="F:ribosome binding"/>
    <property type="evidence" value="ECO:0007669"/>
    <property type="project" value="UniProtKB-UniRule"/>
</dbReference>
<dbReference type="InterPro" id="IPR006298">
    <property type="entry name" value="BipA"/>
</dbReference>
<keyword evidence="2" id="KW-0699">rRNA-binding</keyword>
<gene>
    <name evidence="4" type="primary">typA</name>
    <name evidence="2" type="synonym">bipA</name>
    <name evidence="4" type="ORF">COT92_01765</name>
</gene>
<dbReference type="PROSITE" id="PS51722">
    <property type="entry name" value="G_TR_2"/>
    <property type="match status" value="1"/>
</dbReference>
<comment type="similarity">
    <text evidence="2">Belongs to the TRAFAC class translation factor GTPase superfamily. Classic translation factor GTPase family. BipA subfamily.</text>
</comment>
<dbReference type="Pfam" id="PF03144">
    <property type="entry name" value="GTP_EFTU_D2"/>
    <property type="match status" value="1"/>
</dbReference>
<evidence type="ECO:0000259" key="3">
    <source>
        <dbReference type="PROSITE" id="PS51722"/>
    </source>
</evidence>
<dbReference type="GO" id="GO:0000027">
    <property type="term" value="P:ribosomal large subunit assembly"/>
    <property type="evidence" value="ECO:0007669"/>
    <property type="project" value="UniProtKB-UniRule"/>
</dbReference>
<dbReference type="Gene3D" id="3.30.70.870">
    <property type="entry name" value="Elongation Factor G (Translational Gtpase), domain 3"/>
    <property type="match status" value="1"/>
</dbReference>
<dbReference type="GO" id="GO:0003924">
    <property type="term" value="F:GTPase activity"/>
    <property type="evidence" value="ECO:0007669"/>
    <property type="project" value="UniProtKB-UniRule"/>
</dbReference>
<dbReference type="InterPro" id="IPR035651">
    <property type="entry name" value="BipA_V"/>
</dbReference>
<dbReference type="Gene3D" id="3.30.70.240">
    <property type="match status" value="1"/>
</dbReference>
<organism evidence="4 5">
    <name type="scientific">Candidatus Doudnabacteria bacterium CG10_big_fil_rev_8_21_14_0_10_42_18</name>
    <dbReference type="NCBI Taxonomy" id="1974552"/>
    <lineage>
        <taxon>Bacteria</taxon>
        <taxon>Candidatus Doudnaibacteriota</taxon>
    </lineage>
</organism>
<dbReference type="NCBIfam" id="TIGR01394">
    <property type="entry name" value="TypA_BipA"/>
    <property type="match status" value="1"/>
</dbReference>
<dbReference type="GO" id="GO:1990904">
    <property type="term" value="C:ribonucleoprotein complex"/>
    <property type="evidence" value="ECO:0007669"/>
    <property type="project" value="TreeGrafter"/>
</dbReference>
<dbReference type="NCBIfam" id="TIGR00231">
    <property type="entry name" value="small_GTP"/>
    <property type="match status" value="1"/>
</dbReference>
<dbReference type="Gene3D" id="2.40.50.250">
    <property type="entry name" value="bipa protein"/>
    <property type="match status" value="1"/>
</dbReference>
<keyword evidence="1 2" id="KW-0342">GTP-binding</keyword>
<dbReference type="HAMAP" id="MF_00849">
    <property type="entry name" value="BipA"/>
    <property type="match status" value="1"/>
</dbReference>
<dbReference type="CDD" id="cd03691">
    <property type="entry name" value="BipA_TypA_II"/>
    <property type="match status" value="1"/>
</dbReference>
<dbReference type="Proteomes" id="UP000230922">
    <property type="component" value="Unassembled WGS sequence"/>
</dbReference>
<feature type="binding site" evidence="2">
    <location>
        <begin position="127"/>
        <end position="130"/>
    </location>
    <ligand>
        <name>GTP</name>
        <dbReference type="ChEBI" id="CHEBI:37565"/>
    </ligand>
</feature>